<evidence type="ECO:0000313" key="4">
    <source>
        <dbReference type="Proteomes" id="UP000582974"/>
    </source>
</evidence>
<keyword evidence="2" id="KW-0812">Transmembrane</keyword>
<feature type="compositionally biased region" description="Basic and acidic residues" evidence="1">
    <location>
        <begin position="173"/>
        <end position="182"/>
    </location>
</feature>
<dbReference type="CDD" id="cd07823">
    <property type="entry name" value="SRPBCC_5"/>
    <property type="match status" value="1"/>
</dbReference>
<dbReference type="PANTHER" id="PTHR38588:SF1">
    <property type="entry name" value="BLL0334 PROTEIN"/>
    <property type="match status" value="1"/>
</dbReference>
<evidence type="ECO:0000256" key="2">
    <source>
        <dbReference type="SAM" id="Phobius"/>
    </source>
</evidence>
<organism evidence="3 4">
    <name type="scientific">Haloechinothrix aidingensis</name>
    <dbReference type="NCBI Taxonomy" id="2752311"/>
    <lineage>
        <taxon>Bacteria</taxon>
        <taxon>Bacillati</taxon>
        <taxon>Actinomycetota</taxon>
        <taxon>Actinomycetes</taxon>
        <taxon>Pseudonocardiales</taxon>
        <taxon>Pseudonocardiaceae</taxon>
        <taxon>Haloechinothrix</taxon>
    </lineage>
</organism>
<gene>
    <name evidence="3" type="ORF">H0B56_18055</name>
</gene>
<sequence>MRLDHEFTVPAPVEEVWQALLDPERVAPCMPGATLTGVDGDEFTATMKVKLGPISLQYKGTGEFTEKDATARRLVIKASGKDTRGSGTASADVAVTLTEEGGVTKGSVATDLTVTGRPAQFGRGMISEVGGRLLGDFSTCLGERLGTAQEHATDQTSAGAGSAAGPGAPAESGGDRKGEHEGAPINLMDVAGAPVLKRAVPVVVGAAVIIAIILAVRAWR</sequence>
<accession>A0A838AE01</accession>
<evidence type="ECO:0000256" key="1">
    <source>
        <dbReference type="SAM" id="MobiDB-lite"/>
    </source>
</evidence>
<reference evidence="3 4" key="1">
    <citation type="submission" date="2020-07" db="EMBL/GenBank/DDBJ databases">
        <title>Genome of Haloechinothrix sp.</title>
        <authorList>
            <person name="Tang S.-K."/>
            <person name="Yang L."/>
            <person name="Zhu W.-Y."/>
        </authorList>
    </citation>
    <scope>NUCLEOTIDE SEQUENCE [LARGE SCALE GENOMIC DNA]</scope>
    <source>
        <strain evidence="3 4">YIM 98757</strain>
    </source>
</reference>
<feature type="transmembrane region" description="Helical" evidence="2">
    <location>
        <begin position="199"/>
        <end position="219"/>
    </location>
</feature>
<feature type="region of interest" description="Disordered" evidence="1">
    <location>
        <begin position="148"/>
        <end position="182"/>
    </location>
</feature>
<dbReference type="InterPro" id="IPR010419">
    <property type="entry name" value="CO_DH_gsu"/>
</dbReference>
<proteinExistence type="predicted"/>
<dbReference type="PANTHER" id="PTHR38588">
    <property type="entry name" value="BLL0334 PROTEIN"/>
    <property type="match status" value="1"/>
</dbReference>
<dbReference type="InterPro" id="IPR023393">
    <property type="entry name" value="START-like_dom_sf"/>
</dbReference>
<dbReference type="EMBL" id="JACCKD010000007">
    <property type="protein sequence ID" value="MBA0127453.1"/>
    <property type="molecule type" value="Genomic_DNA"/>
</dbReference>
<dbReference type="RefSeq" id="WP_180894276.1">
    <property type="nucleotide sequence ID" value="NZ_JACCKD010000007.1"/>
</dbReference>
<dbReference type="AlphaFoldDB" id="A0A838AE01"/>
<name>A0A838AE01_9PSEU</name>
<dbReference type="Gene3D" id="3.30.530.20">
    <property type="match status" value="1"/>
</dbReference>
<keyword evidence="4" id="KW-1185">Reference proteome</keyword>
<keyword evidence="2" id="KW-1133">Transmembrane helix</keyword>
<feature type="compositionally biased region" description="Low complexity" evidence="1">
    <location>
        <begin position="157"/>
        <end position="172"/>
    </location>
</feature>
<dbReference type="SUPFAM" id="SSF55961">
    <property type="entry name" value="Bet v1-like"/>
    <property type="match status" value="1"/>
</dbReference>
<dbReference type="Proteomes" id="UP000582974">
    <property type="component" value="Unassembled WGS sequence"/>
</dbReference>
<keyword evidence="2" id="KW-0472">Membrane</keyword>
<protein>
    <submittedName>
        <fullName evidence="3">SRPBCC family protein</fullName>
    </submittedName>
</protein>
<dbReference type="Pfam" id="PF06240">
    <property type="entry name" value="COXG"/>
    <property type="match status" value="1"/>
</dbReference>
<comment type="caution">
    <text evidence="3">The sequence shown here is derived from an EMBL/GenBank/DDBJ whole genome shotgun (WGS) entry which is preliminary data.</text>
</comment>
<evidence type="ECO:0000313" key="3">
    <source>
        <dbReference type="EMBL" id="MBA0127453.1"/>
    </source>
</evidence>